<dbReference type="GeneID" id="67475252"/>
<evidence type="ECO:0000256" key="2">
    <source>
        <dbReference type="ARBA" id="ARBA00022475"/>
    </source>
</evidence>
<dbReference type="GO" id="GO:0004713">
    <property type="term" value="F:protein tyrosine kinase activity"/>
    <property type="evidence" value="ECO:0007669"/>
    <property type="project" value="TreeGrafter"/>
</dbReference>
<feature type="transmembrane region" description="Helical" evidence="6">
    <location>
        <begin position="342"/>
        <end position="361"/>
    </location>
</feature>
<name>A0A3S7TFM3_9GAMM</name>
<dbReference type="EMBL" id="QGAC01000013">
    <property type="protein sequence ID" value="TKJ89055.1"/>
    <property type="molecule type" value="Genomic_DNA"/>
</dbReference>
<dbReference type="AlphaFoldDB" id="A0A3S7TFM3"/>
<dbReference type="PANTHER" id="PTHR32309:SF13">
    <property type="entry name" value="FERRIC ENTEROBACTIN TRANSPORT PROTEIN FEPE"/>
    <property type="match status" value="1"/>
</dbReference>
<feature type="domain" description="Polysaccharide chain length determinant N-terminal" evidence="7">
    <location>
        <begin position="27"/>
        <end position="124"/>
    </location>
</feature>
<organism evidence="9 10">
    <name type="scientific">Erwinia persicina</name>
    <dbReference type="NCBI Taxonomy" id="55211"/>
    <lineage>
        <taxon>Bacteria</taxon>
        <taxon>Pseudomonadati</taxon>
        <taxon>Pseudomonadota</taxon>
        <taxon>Gammaproteobacteria</taxon>
        <taxon>Enterobacterales</taxon>
        <taxon>Erwiniaceae</taxon>
        <taxon>Erwinia</taxon>
    </lineage>
</organism>
<dbReference type="Gene3D" id="3.30.1890.10">
    <property type="entry name" value="FepE-like"/>
    <property type="match status" value="1"/>
</dbReference>
<keyword evidence="4 6" id="KW-1133">Transmembrane helix</keyword>
<keyword evidence="3 6" id="KW-0812">Transmembrane</keyword>
<keyword evidence="5 6" id="KW-0472">Membrane</keyword>
<sequence>MSDIKMDDISSARPGNQALKPYVHQDDELDLLGLLSILLNRKFFVIAITGLAVLAGAGMSYLIPQRWTSSAVLVPAEAPQLRSMEKILTELNVLDIKTDITPDSLLSDFMRNFDSRSLREKYLVNTTYFKELAKDKADTPDTRNRLVNAILQGNIDSHSSVQDKDAAKKEYRYYEIKYTAENPVAARDLLEGYINYVSDVVQSELHQRINYQIDMLKGKAIGQYNLDVSRAENAHRIKLERLQYALQIANSAGLKQPSWSNGRTIQDDPDFSVTLGADGLARKLQIEQAISDPARLSADLQNRRLYIEKLNAVKINELHVEPFKYMRAPYEPIQRDAPKRSLIVLLFGLAGLIASCSYVLLNHAMKNRSQPVDLLPKRLN</sequence>
<dbReference type="OrthoDB" id="6565796at2"/>
<dbReference type="KEGG" id="epe:CI789_22175"/>
<dbReference type="Proteomes" id="UP000661012">
    <property type="component" value="Unassembled WGS sequence"/>
</dbReference>
<dbReference type="SUPFAM" id="SSF160355">
    <property type="entry name" value="Bacterial polysaccharide co-polymerase-like"/>
    <property type="match status" value="1"/>
</dbReference>
<keyword evidence="2" id="KW-1003">Cell membrane</keyword>
<evidence type="ECO:0000313" key="9">
    <source>
        <dbReference type="EMBL" id="TKJ89055.1"/>
    </source>
</evidence>
<comment type="caution">
    <text evidence="9">The sequence shown here is derived from an EMBL/GenBank/DDBJ whole genome shotgun (WGS) entry which is preliminary data.</text>
</comment>
<dbReference type="EMBL" id="JACYNN010000007">
    <property type="protein sequence ID" value="MBD8107198.1"/>
    <property type="molecule type" value="Genomic_DNA"/>
</dbReference>
<reference evidence="9 10" key="1">
    <citation type="journal article" date="2019" name="Sci. Rep.">
        <title>Differences in resource use lead to coexistence of seed-transmitted microbial populations.</title>
        <authorList>
            <person name="Torres-Cortes G."/>
            <person name="Garcia B.J."/>
            <person name="Compant S."/>
            <person name="Rezki S."/>
            <person name="Jones P."/>
            <person name="Preveaux A."/>
            <person name="Briand M."/>
            <person name="Roulet A."/>
            <person name="Bouchez O."/>
            <person name="Jacobson D."/>
            <person name="Barret M."/>
        </authorList>
    </citation>
    <scope>NUCLEOTIDE SEQUENCE [LARGE SCALE GENOMIC DNA]</scope>
    <source>
        <strain evidence="9 10">CFBP13511</strain>
    </source>
</reference>
<dbReference type="PANTHER" id="PTHR32309">
    <property type="entry name" value="TYROSINE-PROTEIN KINASE"/>
    <property type="match status" value="1"/>
</dbReference>
<evidence type="ECO:0000256" key="5">
    <source>
        <dbReference type="ARBA" id="ARBA00023136"/>
    </source>
</evidence>
<evidence type="ECO:0000256" key="4">
    <source>
        <dbReference type="ARBA" id="ARBA00022989"/>
    </source>
</evidence>
<dbReference type="GO" id="GO:0005886">
    <property type="term" value="C:plasma membrane"/>
    <property type="evidence" value="ECO:0007669"/>
    <property type="project" value="UniProtKB-SubCell"/>
</dbReference>
<reference evidence="8 11" key="2">
    <citation type="journal article" date="2020" name="FEMS Microbiol. Ecol.">
        <title>Temporal dynamics of bacterial communities during seed development and maturation.</title>
        <authorList>
            <person name="Chesneau G."/>
            <person name="Torres-Cortes G."/>
            <person name="Briand M."/>
            <person name="Darrasse A."/>
            <person name="Preveaux A."/>
            <person name="Marais C."/>
            <person name="Jacques M.A."/>
            <person name="Shade A."/>
            <person name="Barret M."/>
        </authorList>
    </citation>
    <scope>NUCLEOTIDE SEQUENCE [LARGE SCALE GENOMIC DNA]</scope>
    <source>
        <strain evidence="8 11">CFBP13732</strain>
    </source>
</reference>
<proteinExistence type="predicted"/>
<gene>
    <name evidence="8" type="primary">fepE</name>
    <name evidence="9" type="ORF">EpCFBP13511_14495</name>
    <name evidence="8" type="ORF">IFT93_12340</name>
</gene>
<dbReference type="STRING" id="1219360.GCA_001571305_02756"/>
<keyword evidence="11" id="KW-1185">Reference proteome</keyword>
<dbReference type="Proteomes" id="UP000306393">
    <property type="component" value="Unassembled WGS sequence"/>
</dbReference>
<accession>A0A3S7TFM3</accession>
<dbReference type="Gene3D" id="1.10.287.210">
    <property type="match status" value="1"/>
</dbReference>
<feature type="transmembrane region" description="Helical" evidence="6">
    <location>
        <begin position="43"/>
        <end position="63"/>
    </location>
</feature>
<dbReference type="InterPro" id="IPR050445">
    <property type="entry name" value="Bact_polysacc_biosynth/exp"/>
</dbReference>
<protein>
    <submittedName>
        <fullName evidence="9">LPS O-antigen length regulator</fullName>
    </submittedName>
</protein>
<evidence type="ECO:0000313" key="10">
    <source>
        <dbReference type="Proteomes" id="UP000306393"/>
    </source>
</evidence>
<evidence type="ECO:0000256" key="6">
    <source>
        <dbReference type="SAM" id="Phobius"/>
    </source>
</evidence>
<evidence type="ECO:0000256" key="1">
    <source>
        <dbReference type="ARBA" id="ARBA00004651"/>
    </source>
</evidence>
<dbReference type="Pfam" id="PF02706">
    <property type="entry name" value="Wzz"/>
    <property type="match status" value="1"/>
</dbReference>
<evidence type="ECO:0000313" key="8">
    <source>
        <dbReference type="EMBL" id="MBD8107198.1"/>
    </source>
</evidence>
<dbReference type="RefSeq" id="WP_062745990.1">
    <property type="nucleotide sequence ID" value="NZ_CP022725.1"/>
</dbReference>
<dbReference type="NCBIfam" id="NF007699">
    <property type="entry name" value="PRK10381.1"/>
    <property type="match status" value="1"/>
</dbReference>
<dbReference type="InterPro" id="IPR003856">
    <property type="entry name" value="LPS_length_determ_N"/>
</dbReference>
<evidence type="ECO:0000313" key="11">
    <source>
        <dbReference type="Proteomes" id="UP000661012"/>
    </source>
</evidence>
<comment type="subcellular location">
    <subcellularLocation>
        <location evidence="1">Cell membrane</location>
        <topology evidence="1">Multi-pass membrane protein</topology>
    </subcellularLocation>
</comment>
<evidence type="ECO:0000256" key="3">
    <source>
        <dbReference type="ARBA" id="ARBA00022692"/>
    </source>
</evidence>
<evidence type="ECO:0000259" key="7">
    <source>
        <dbReference type="Pfam" id="PF02706"/>
    </source>
</evidence>